<sequence length="308" mass="33946">MDSTPSPPPPPPLTFLHLLHVLKHLPRTGWLRTIDRPESVAGHSFGLALLGGFAPAPLDKTRCVFIGLCHDLAESVVGDIPTYAGVPKERKHKLEASAFQYIASLIERSDPAFAQAVTDAWLDYEEGRTAEGRWMKEMDKFECLTWGDKDKDLSEFQGLSAKLVSPTSVAWLAALQQARSAYRTRRQDGRLPVVFLAGVPRALSARVAADLGFRHIALEEVLRAKAQDPSYPHAAYLLGCLDDDIGVFVGLTVRLLQEQLEQAATTTADPTTAWTLVSGFPNTKQELAEFEREVQKPNFVVLLRHGPA</sequence>
<feature type="domain" description="HD" evidence="3">
    <location>
        <begin position="22"/>
        <end position="145"/>
    </location>
</feature>
<comment type="caution">
    <text evidence="4">The sequence shown here is derived from an EMBL/GenBank/DDBJ whole genome shotgun (WGS) entry which is preliminary data.</text>
</comment>
<dbReference type="GO" id="GO:0005737">
    <property type="term" value="C:cytoplasm"/>
    <property type="evidence" value="ECO:0007669"/>
    <property type="project" value="TreeGrafter"/>
</dbReference>
<dbReference type="OrthoDB" id="442176at2759"/>
<organism evidence="4 5">
    <name type="scientific">Niveomyces insectorum RCEF 264</name>
    <dbReference type="NCBI Taxonomy" id="1081102"/>
    <lineage>
        <taxon>Eukaryota</taxon>
        <taxon>Fungi</taxon>
        <taxon>Dikarya</taxon>
        <taxon>Ascomycota</taxon>
        <taxon>Pezizomycotina</taxon>
        <taxon>Sordariomycetes</taxon>
        <taxon>Hypocreomycetidae</taxon>
        <taxon>Hypocreales</taxon>
        <taxon>Cordycipitaceae</taxon>
        <taxon>Niveomyces</taxon>
    </lineage>
</organism>
<dbReference type="GO" id="GO:0002953">
    <property type="term" value="F:5'-deoxynucleotidase activity"/>
    <property type="evidence" value="ECO:0007669"/>
    <property type="project" value="InterPro"/>
</dbReference>
<dbReference type="InterPro" id="IPR006674">
    <property type="entry name" value="HD_domain"/>
</dbReference>
<dbReference type="SUPFAM" id="SSF109604">
    <property type="entry name" value="HD-domain/PDEase-like"/>
    <property type="match status" value="1"/>
</dbReference>
<keyword evidence="5" id="KW-1185">Reference proteome</keyword>
<accession>A0A167TGF8</accession>
<dbReference type="Gene3D" id="1.10.3210.10">
    <property type="entry name" value="Hypothetical protein af1432"/>
    <property type="match status" value="1"/>
</dbReference>
<keyword evidence="2" id="KW-0378">Hydrolase</keyword>
<dbReference type="PANTHER" id="PTHR11845:SF13">
    <property type="entry name" value="5'-DEOXYNUCLEOTIDASE HDDC2"/>
    <property type="match status" value="1"/>
</dbReference>
<dbReference type="EMBL" id="AZHD01000009">
    <property type="protein sequence ID" value="OAA60576.1"/>
    <property type="molecule type" value="Genomic_DNA"/>
</dbReference>
<evidence type="ECO:0000256" key="2">
    <source>
        <dbReference type="ARBA" id="ARBA00022801"/>
    </source>
</evidence>
<gene>
    <name evidence="4" type="ORF">SPI_05700</name>
</gene>
<evidence type="ECO:0000259" key="3">
    <source>
        <dbReference type="Pfam" id="PF13023"/>
    </source>
</evidence>
<evidence type="ECO:0000313" key="5">
    <source>
        <dbReference type="Proteomes" id="UP000076874"/>
    </source>
</evidence>
<dbReference type="Proteomes" id="UP000076874">
    <property type="component" value="Unassembled WGS sequence"/>
</dbReference>
<dbReference type="InterPro" id="IPR027417">
    <property type="entry name" value="P-loop_NTPase"/>
</dbReference>
<evidence type="ECO:0000256" key="1">
    <source>
        <dbReference type="ARBA" id="ARBA00022723"/>
    </source>
</evidence>
<proteinExistence type="predicted"/>
<dbReference type="Gene3D" id="3.40.50.300">
    <property type="entry name" value="P-loop containing nucleotide triphosphate hydrolases"/>
    <property type="match status" value="1"/>
</dbReference>
<name>A0A167TGF8_9HYPO</name>
<dbReference type="AlphaFoldDB" id="A0A167TGF8"/>
<evidence type="ECO:0000313" key="4">
    <source>
        <dbReference type="EMBL" id="OAA60576.1"/>
    </source>
</evidence>
<dbReference type="Pfam" id="PF13023">
    <property type="entry name" value="HD_3"/>
    <property type="match status" value="1"/>
</dbReference>
<reference evidence="4 5" key="1">
    <citation type="journal article" date="2016" name="Genome Biol. Evol.">
        <title>Divergent and convergent evolution of fungal pathogenicity.</title>
        <authorList>
            <person name="Shang Y."/>
            <person name="Xiao G."/>
            <person name="Zheng P."/>
            <person name="Cen K."/>
            <person name="Zhan S."/>
            <person name="Wang C."/>
        </authorList>
    </citation>
    <scope>NUCLEOTIDE SEQUENCE [LARGE SCALE GENOMIC DNA]</scope>
    <source>
        <strain evidence="4 5">RCEF 264</strain>
    </source>
</reference>
<keyword evidence="1" id="KW-0479">Metal-binding</keyword>
<dbReference type="PANTHER" id="PTHR11845">
    <property type="entry name" value="5'-DEOXYNUCLEOTIDASE HDDC2"/>
    <property type="match status" value="1"/>
</dbReference>
<protein>
    <submittedName>
        <fullName evidence="4">HD domain protein</fullName>
    </submittedName>
</protein>
<dbReference type="GO" id="GO:0046872">
    <property type="term" value="F:metal ion binding"/>
    <property type="evidence" value="ECO:0007669"/>
    <property type="project" value="UniProtKB-KW"/>
</dbReference>
<dbReference type="InterPro" id="IPR039356">
    <property type="entry name" value="YfbR/HDDC2"/>
</dbReference>
<dbReference type="STRING" id="1081102.A0A167TGF8"/>